<dbReference type="EMBL" id="ML978987">
    <property type="protein sequence ID" value="KAF1925140.1"/>
    <property type="molecule type" value="Genomic_DNA"/>
</dbReference>
<dbReference type="RefSeq" id="XP_033445392.1">
    <property type="nucleotide sequence ID" value="XM_033596738.1"/>
</dbReference>
<organism evidence="1 2">
    <name type="scientific">Didymella exigua CBS 183.55</name>
    <dbReference type="NCBI Taxonomy" id="1150837"/>
    <lineage>
        <taxon>Eukaryota</taxon>
        <taxon>Fungi</taxon>
        <taxon>Dikarya</taxon>
        <taxon>Ascomycota</taxon>
        <taxon>Pezizomycotina</taxon>
        <taxon>Dothideomycetes</taxon>
        <taxon>Pleosporomycetidae</taxon>
        <taxon>Pleosporales</taxon>
        <taxon>Pleosporineae</taxon>
        <taxon>Didymellaceae</taxon>
        <taxon>Didymella</taxon>
    </lineage>
</organism>
<evidence type="ECO:0000313" key="2">
    <source>
        <dbReference type="Proteomes" id="UP000800082"/>
    </source>
</evidence>
<name>A0A6A5RCW9_9PLEO</name>
<keyword evidence="2" id="KW-1185">Reference proteome</keyword>
<reference evidence="1" key="1">
    <citation type="journal article" date="2020" name="Stud. Mycol.">
        <title>101 Dothideomycetes genomes: a test case for predicting lifestyles and emergence of pathogens.</title>
        <authorList>
            <person name="Haridas S."/>
            <person name="Albert R."/>
            <person name="Binder M."/>
            <person name="Bloem J."/>
            <person name="Labutti K."/>
            <person name="Salamov A."/>
            <person name="Andreopoulos B."/>
            <person name="Baker S."/>
            <person name="Barry K."/>
            <person name="Bills G."/>
            <person name="Bluhm B."/>
            <person name="Cannon C."/>
            <person name="Castanera R."/>
            <person name="Culley D."/>
            <person name="Daum C."/>
            <person name="Ezra D."/>
            <person name="Gonzalez J."/>
            <person name="Henrissat B."/>
            <person name="Kuo A."/>
            <person name="Liang C."/>
            <person name="Lipzen A."/>
            <person name="Lutzoni F."/>
            <person name="Magnuson J."/>
            <person name="Mondo S."/>
            <person name="Nolan M."/>
            <person name="Ohm R."/>
            <person name="Pangilinan J."/>
            <person name="Park H.-J."/>
            <person name="Ramirez L."/>
            <person name="Alfaro M."/>
            <person name="Sun H."/>
            <person name="Tritt A."/>
            <person name="Yoshinaga Y."/>
            <person name="Zwiers L.-H."/>
            <person name="Turgeon B."/>
            <person name="Goodwin S."/>
            <person name="Spatafora J."/>
            <person name="Crous P."/>
            <person name="Grigoriev I."/>
        </authorList>
    </citation>
    <scope>NUCLEOTIDE SEQUENCE</scope>
    <source>
        <strain evidence="1">CBS 183.55</strain>
    </source>
</reference>
<feature type="non-terminal residue" evidence="1">
    <location>
        <position position="1"/>
    </location>
</feature>
<proteinExistence type="predicted"/>
<gene>
    <name evidence="1" type="ORF">M421DRAFT_70820</name>
</gene>
<dbReference type="Proteomes" id="UP000800082">
    <property type="component" value="Unassembled WGS sequence"/>
</dbReference>
<evidence type="ECO:0000313" key="1">
    <source>
        <dbReference type="EMBL" id="KAF1925140.1"/>
    </source>
</evidence>
<accession>A0A6A5RCW9</accession>
<protein>
    <submittedName>
        <fullName evidence="1">Uncharacterized protein</fullName>
    </submittedName>
</protein>
<dbReference type="AlphaFoldDB" id="A0A6A5RCW9"/>
<sequence>LIARKLCVASIVGQTIESARITAASQDTTQAFLELFERTRIKVTMWLRSQDRLCAICSDGVTAHLPRASLFATAHHHHERLRIDEVPLKT</sequence>
<dbReference type="GeneID" id="54354405"/>